<dbReference type="AlphaFoldDB" id="A0A512PAL3"/>
<feature type="domain" description="YCII-related" evidence="2">
    <location>
        <begin position="15"/>
        <end position="86"/>
    </location>
</feature>
<evidence type="ECO:0000313" key="4">
    <source>
        <dbReference type="Proteomes" id="UP000321798"/>
    </source>
</evidence>
<dbReference type="Pfam" id="PF03795">
    <property type="entry name" value="YCII"/>
    <property type="match status" value="1"/>
</dbReference>
<evidence type="ECO:0000256" key="1">
    <source>
        <dbReference type="ARBA" id="ARBA00007689"/>
    </source>
</evidence>
<reference evidence="3 4" key="1">
    <citation type="submission" date="2019-07" db="EMBL/GenBank/DDBJ databases">
        <title>Whole genome shotgun sequence of Cellulomonas soli NBRC 109434.</title>
        <authorList>
            <person name="Hosoyama A."/>
            <person name="Uohara A."/>
            <person name="Ohji S."/>
            <person name="Ichikawa N."/>
        </authorList>
    </citation>
    <scope>NUCLEOTIDE SEQUENCE [LARGE SCALE GENOMIC DNA]</scope>
    <source>
        <strain evidence="3 4">NBRC 109434</strain>
    </source>
</reference>
<dbReference type="OrthoDB" id="8968203at2"/>
<accession>A0A512PAL3</accession>
<dbReference type="Gene3D" id="3.30.70.1060">
    <property type="entry name" value="Dimeric alpha+beta barrel"/>
    <property type="match status" value="1"/>
</dbReference>
<evidence type="ECO:0000313" key="3">
    <source>
        <dbReference type="EMBL" id="GEP68250.1"/>
    </source>
</evidence>
<dbReference type="EMBL" id="BKAL01000002">
    <property type="protein sequence ID" value="GEP68250.1"/>
    <property type="molecule type" value="Genomic_DNA"/>
</dbReference>
<sequence length="96" mass="9956">MAVYAVQYTYVNDPAALDAVRPEHRAYLQGLAEQGVALGTGPYVGGAAGALLVLRTADRAGLDEALAGDPFARHALIADAAVREWNPVIGPWAAGL</sequence>
<gene>
    <name evidence="3" type="ORF">CSO01_09650</name>
</gene>
<keyword evidence="4" id="KW-1185">Reference proteome</keyword>
<organism evidence="3 4">
    <name type="scientific">Cellulomonas soli</name>
    <dbReference type="NCBI Taxonomy" id="931535"/>
    <lineage>
        <taxon>Bacteria</taxon>
        <taxon>Bacillati</taxon>
        <taxon>Actinomycetota</taxon>
        <taxon>Actinomycetes</taxon>
        <taxon>Micrococcales</taxon>
        <taxon>Cellulomonadaceae</taxon>
        <taxon>Cellulomonas</taxon>
    </lineage>
</organism>
<proteinExistence type="inferred from homology"/>
<dbReference type="InterPro" id="IPR005545">
    <property type="entry name" value="YCII"/>
</dbReference>
<evidence type="ECO:0000259" key="2">
    <source>
        <dbReference type="Pfam" id="PF03795"/>
    </source>
</evidence>
<comment type="caution">
    <text evidence="3">The sequence shown here is derived from an EMBL/GenBank/DDBJ whole genome shotgun (WGS) entry which is preliminary data.</text>
</comment>
<dbReference type="InterPro" id="IPR011008">
    <property type="entry name" value="Dimeric_a/b-barrel"/>
</dbReference>
<dbReference type="RefSeq" id="WP_146951976.1">
    <property type="nucleotide sequence ID" value="NZ_BAABBJ010000015.1"/>
</dbReference>
<comment type="similarity">
    <text evidence="1">Belongs to the YciI family.</text>
</comment>
<name>A0A512PAL3_9CELL</name>
<dbReference type="Proteomes" id="UP000321798">
    <property type="component" value="Unassembled WGS sequence"/>
</dbReference>
<dbReference type="SUPFAM" id="SSF54909">
    <property type="entry name" value="Dimeric alpha+beta barrel"/>
    <property type="match status" value="1"/>
</dbReference>
<protein>
    <recommendedName>
        <fullName evidence="2">YCII-related domain-containing protein</fullName>
    </recommendedName>
</protein>